<evidence type="ECO:0000313" key="2">
    <source>
        <dbReference type="Proteomes" id="UP000594459"/>
    </source>
</evidence>
<evidence type="ECO:0008006" key="3">
    <source>
        <dbReference type="Google" id="ProtNLM"/>
    </source>
</evidence>
<organism evidence="1 2">
    <name type="scientific">Qipengyuania soli</name>
    <dbReference type="NCBI Taxonomy" id="2782568"/>
    <lineage>
        <taxon>Bacteria</taxon>
        <taxon>Pseudomonadati</taxon>
        <taxon>Pseudomonadota</taxon>
        <taxon>Alphaproteobacteria</taxon>
        <taxon>Sphingomonadales</taxon>
        <taxon>Erythrobacteraceae</taxon>
        <taxon>Qipengyuania</taxon>
    </lineage>
</organism>
<dbReference type="KEGG" id="qso:IRL76_11415"/>
<keyword evidence="2" id="KW-1185">Reference proteome</keyword>
<dbReference type="RefSeq" id="WP_200981454.1">
    <property type="nucleotide sequence ID" value="NZ_CP064654.1"/>
</dbReference>
<dbReference type="EMBL" id="CP064654">
    <property type="protein sequence ID" value="QPC98446.1"/>
    <property type="molecule type" value="Genomic_DNA"/>
</dbReference>
<accession>A0A7S8IV35</accession>
<name>A0A7S8IV35_9SPHN</name>
<reference evidence="1 2" key="1">
    <citation type="submission" date="2020-11" db="EMBL/GenBank/DDBJ databases">
        <title>The genome sequence of Erythrobacter sp. 6D36.</title>
        <authorList>
            <person name="Liu Y."/>
        </authorList>
    </citation>
    <scope>NUCLEOTIDE SEQUENCE [LARGE SCALE GENOMIC DNA]</scope>
    <source>
        <strain evidence="1 2">6D36</strain>
    </source>
</reference>
<sequence>MACMLLSGACTPANDSQTHGPVTQTEITQAAVQPAGEIPETIVGEYRLAGIDGEDLNSPTGMAVSIGEDTISFEPKCLGSVWTYSLSHGDLRLERDPRYGPQKNKDGSIVSCLPAVTPEYGRLSEAFSAVEKVRRTPANALEFSGGGHSVTLFSQ</sequence>
<protein>
    <recommendedName>
        <fullName evidence="3">META domain-containing protein</fullName>
    </recommendedName>
</protein>
<evidence type="ECO:0000313" key="1">
    <source>
        <dbReference type="EMBL" id="QPC98446.1"/>
    </source>
</evidence>
<dbReference type="AlphaFoldDB" id="A0A7S8IV35"/>
<dbReference type="Proteomes" id="UP000594459">
    <property type="component" value="Chromosome"/>
</dbReference>
<proteinExistence type="predicted"/>
<gene>
    <name evidence="1" type="ORF">IRL76_11415</name>
</gene>